<dbReference type="EMBL" id="JAVFHL010000001">
    <property type="protein sequence ID" value="MDT6977477.1"/>
    <property type="molecule type" value="Genomic_DNA"/>
</dbReference>
<sequence length="364" mass="42139">MEKIKLAIIGAHGLPAKYGGYCTLAEYLAEHRPEDFDVTVYCVAAEYDEHPSMYKGVHLEWVNYSARGMMAWQFHKYGLTHAISHDADCILLCGPNGGFILPFYHKYRERFFLNIGGIEWKRNKFNWFMQRVMRVLMKSAVRNCGYLVADNIGIHDYMIGEYGREDSVVIAYGGDQAKKIELTPEVIKKYPFVNGRYAVAIARIQSDNNVEMLLEAFKDVKMPLVYIGNWNVTLWAQQIRETYSKYRNLILLDAIYDIPVLNQIRSNCAIYVHGHSAGGTNPSLVEAMHIEVPLACFDNGFNNNTTYNKALYFKDVESLKQIVNETMPERFSEVAKDMKRLAMEHYTWETIAAQYYEFFRNRKL</sequence>
<proteinExistence type="predicted"/>
<organism evidence="2 3">
    <name type="scientific">Bacteroides fragilis</name>
    <dbReference type="NCBI Taxonomy" id="817"/>
    <lineage>
        <taxon>Bacteria</taxon>
        <taxon>Pseudomonadati</taxon>
        <taxon>Bacteroidota</taxon>
        <taxon>Bacteroidia</taxon>
        <taxon>Bacteroidales</taxon>
        <taxon>Bacteroidaceae</taxon>
        <taxon>Bacteroides</taxon>
    </lineage>
</organism>
<evidence type="ECO:0000313" key="2">
    <source>
        <dbReference type="EMBL" id="MDT6977477.1"/>
    </source>
</evidence>
<evidence type="ECO:0000313" key="3">
    <source>
        <dbReference type="Proteomes" id="UP001258434"/>
    </source>
</evidence>
<name>A0ABD5G0E1_BACFG</name>
<dbReference type="AlphaFoldDB" id="A0ABD5G0E1"/>
<dbReference type="Pfam" id="PF09314">
    <property type="entry name" value="DUF1972"/>
    <property type="match status" value="1"/>
</dbReference>
<dbReference type="Proteomes" id="UP001258434">
    <property type="component" value="Unassembled WGS sequence"/>
</dbReference>
<comment type="caution">
    <text evidence="2">The sequence shown here is derived from an EMBL/GenBank/DDBJ whole genome shotgun (WGS) entry which is preliminary data.</text>
</comment>
<reference evidence="2 3" key="2">
    <citation type="submission" date="2023-08" db="EMBL/GenBank/DDBJ databases">
        <authorList>
            <person name="Du M."/>
            <person name="Liu C."/>
            <person name="Liu S.-J."/>
        </authorList>
    </citation>
    <scope>NUCLEOTIDE SEQUENCE [LARGE SCALE GENOMIC DNA]</scope>
    <source>
        <strain evidence="2 3">GS077</strain>
    </source>
</reference>
<reference evidence="3" key="1">
    <citation type="submission" date="2023-07" db="EMBL/GenBank/DDBJ databases">
        <title>A gut symbiont ubiquitin homologue binds and inactivates peptidyl-prolyl isomerase to mediate the interbacterial arms race in the human gut.</title>
        <authorList>
            <person name="Jiang K."/>
            <person name="Li W."/>
            <person name="Tong M."/>
            <person name="Xu J."/>
            <person name="Chen Z."/>
            <person name="Yang Y."/>
            <person name="Zang Y."/>
            <person name="Jiao X."/>
            <person name="Liu C."/>
            <person name="Lim B."/>
            <person name="Jiang X."/>
            <person name="Wang J."/>
            <person name="Wu D."/>
            <person name="Wang M."/>
            <person name="Liu S.-J."/>
            <person name="Shao F."/>
            <person name="Gao X."/>
        </authorList>
    </citation>
    <scope>NUCLEOTIDE SEQUENCE [LARGE SCALE GENOMIC DNA]</scope>
    <source>
        <strain evidence="3">GS077</strain>
    </source>
</reference>
<dbReference type="SUPFAM" id="SSF53756">
    <property type="entry name" value="UDP-Glycosyltransferase/glycogen phosphorylase"/>
    <property type="match status" value="1"/>
</dbReference>
<dbReference type="RefSeq" id="WP_009292532.1">
    <property type="nucleotide sequence ID" value="NZ_CP043610.1"/>
</dbReference>
<accession>A0ABD5G0E1</accession>
<dbReference type="InterPro" id="IPR015393">
    <property type="entry name" value="DUF1972"/>
</dbReference>
<gene>
    <name evidence="2" type="ORF">BFGS077_002780</name>
</gene>
<protein>
    <submittedName>
        <fullName evidence="2">DUF1972 domain-containing protein</fullName>
    </submittedName>
</protein>
<dbReference type="Gene3D" id="3.40.50.2000">
    <property type="entry name" value="Glycogen Phosphorylase B"/>
    <property type="match status" value="2"/>
</dbReference>
<evidence type="ECO:0000259" key="1">
    <source>
        <dbReference type="Pfam" id="PF09314"/>
    </source>
</evidence>
<feature type="domain" description="DUF1972" evidence="1">
    <location>
        <begin position="7"/>
        <end position="175"/>
    </location>
</feature>